<dbReference type="Proteomes" id="UP000235388">
    <property type="component" value="Unassembled WGS sequence"/>
</dbReference>
<keyword evidence="3" id="KW-1185">Reference proteome</keyword>
<dbReference type="EMBL" id="PGCJ01000510">
    <property type="protein sequence ID" value="PLW26996.1"/>
    <property type="molecule type" value="Genomic_DNA"/>
</dbReference>
<organism evidence="2 3">
    <name type="scientific">Puccinia coronata f. sp. avenae</name>
    <dbReference type="NCBI Taxonomy" id="200324"/>
    <lineage>
        <taxon>Eukaryota</taxon>
        <taxon>Fungi</taxon>
        <taxon>Dikarya</taxon>
        <taxon>Basidiomycota</taxon>
        <taxon>Pucciniomycotina</taxon>
        <taxon>Pucciniomycetes</taxon>
        <taxon>Pucciniales</taxon>
        <taxon>Pucciniaceae</taxon>
        <taxon>Puccinia</taxon>
    </lineage>
</organism>
<evidence type="ECO:0000313" key="2">
    <source>
        <dbReference type="EMBL" id="PLW26996.1"/>
    </source>
</evidence>
<comment type="caution">
    <text evidence="2">The sequence shown here is derived from an EMBL/GenBank/DDBJ whole genome shotgun (WGS) entry which is preliminary data.</text>
</comment>
<sequence>MEELLDTSELSFSPSEHQPGSPVRRDADSWPGQQDSPETGMMIDEARPADAREAMDGLRSPLAAP</sequence>
<feature type="region of interest" description="Disordered" evidence="1">
    <location>
        <begin position="1"/>
        <end position="65"/>
    </location>
</feature>
<feature type="compositionally biased region" description="Polar residues" evidence="1">
    <location>
        <begin position="8"/>
        <end position="18"/>
    </location>
</feature>
<gene>
    <name evidence="2" type="ORF">PCANC_24628</name>
</gene>
<dbReference type="AlphaFoldDB" id="A0A2N5TNC5"/>
<protein>
    <submittedName>
        <fullName evidence="2">Uncharacterized protein</fullName>
    </submittedName>
</protein>
<evidence type="ECO:0000313" key="3">
    <source>
        <dbReference type="Proteomes" id="UP000235388"/>
    </source>
</evidence>
<accession>A0A2N5TNC5</accession>
<proteinExistence type="predicted"/>
<evidence type="ECO:0000256" key="1">
    <source>
        <dbReference type="SAM" id="MobiDB-lite"/>
    </source>
</evidence>
<feature type="compositionally biased region" description="Basic and acidic residues" evidence="1">
    <location>
        <begin position="44"/>
        <end position="56"/>
    </location>
</feature>
<name>A0A2N5TNC5_9BASI</name>
<reference evidence="2 3" key="1">
    <citation type="submission" date="2017-11" db="EMBL/GenBank/DDBJ databases">
        <title>De novo assembly and phasing of dikaryotic genomes from two isolates of Puccinia coronata f. sp. avenae, the causal agent of oat crown rust.</title>
        <authorList>
            <person name="Miller M.E."/>
            <person name="Zhang Y."/>
            <person name="Omidvar V."/>
            <person name="Sperschneider J."/>
            <person name="Schwessinger B."/>
            <person name="Raley C."/>
            <person name="Palmer J.M."/>
            <person name="Garnica D."/>
            <person name="Upadhyaya N."/>
            <person name="Rathjen J."/>
            <person name="Taylor J.M."/>
            <person name="Park R.F."/>
            <person name="Dodds P.N."/>
            <person name="Hirsch C.D."/>
            <person name="Kianian S.F."/>
            <person name="Figueroa M."/>
        </authorList>
    </citation>
    <scope>NUCLEOTIDE SEQUENCE [LARGE SCALE GENOMIC DNA]</scope>
    <source>
        <strain evidence="2">12NC29</strain>
    </source>
</reference>